<dbReference type="EMBL" id="JAWNFV010000011">
    <property type="protein sequence ID" value="MDY5140839.1"/>
    <property type="molecule type" value="Genomic_DNA"/>
</dbReference>
<evidence type="ECO:0000256" key="1">
    <source>
        <dbReference type="ARBA" id="ARBA00022737"/>
    </source>
</evidence>
<feature type="region of interest" description="Disordered" evidence="2">
    <location>
        <begin position="590"/>
        <end position="731"/>
    </location>
</feature>
<feature type="compositionally biased region" description="Low complexity" evidence="2">
    <location>
        <begin position="686"/>
        <end position="711"/>
    </location>
</feature>
<keyword evidence="1" id="KW-0677">Repeat</keyword>
<dbReference type="PANTHER" id="PTHR44826:SF3">
    <property type="entry name" value="SPORE COAT PROTEIN SP85"/>
    <property type="match status" value="1"/>
</dbReference>
<comment type="caution">
    <text evidence="5">The sequence shown here is derived from an EMBL/GenBank/DDBJ whole genome shotgun (WGS) entry which is preliminary data.</text>
</comment>
<feature type="domain" description="SpaA-like prealbumin fold" evidence="4">
    <location>
        <begin position="488"/>
        <end position="586"/>
    </location>
</feature>
<feature type="transmembrane region" description="Helical" evidence="3">
    <location>
        <begin position="733"/>
        <end position="752"/>
    </location>
</feature>
<accession>A0AAW9HCY6</accession>
<evidence type="ECO:0000256" key="2">
    <source>
        <dbReference type="SAM" id="MobiDB-lite"/>
    </source>
</evidence>
<dbReference type="InterPro" id="IPR041033">
    <property type="entry name" value="SpaA_PFL_dom_1"/>
</dbReference>
<evidence type="ECO:0000256" key="3">
    <source>
        <dbReference type="SAM" id="Phobius"/>
    </source>
</evidence>
<evidence type="ECO:0000313" key="8">
    <source>
        <dbReference type="Proteomes" id="UP001288320"/>
    </source>
</evidence>
<dbReference type="GO" id="GO:0005975">
    <property type="term" value="P:carbohydrate metabolic process"/>
    <property type="evidence" value="ECO:0007669"/>
    <property type="project" value="UniProtKB-ARBA"/>
</dbReference>
<evidence type="ECO:0000313" key="6">
    <source>
        <dbReference type="EMBL" id="MDY5146128.1"/>
    </source>
</evidence>
<dbReference type="AlphaFoldDB" id="A0AAW9HCY6"/>
<organism evidence="5 8">
    <name type="scientific">Actinotignum timonense</name>
    <dbReference type="NCBI Taxonomy" id="1870995"/>
    <lineage>
        <taxon>Bacteria</taxon>
        <taxon>Bacillati</taxon>
        <taxon>Actinomycetota</taxon>
        <taxon>Actinomycetes</taxon>
        <taxon>Actinomycetales</taxon>
        <taxon>Actinomycetaceae</taxon>
        <taxon>Actinotignum</taxon>
    </lineage>
</organism>
<dbReference type="RefSeq" id="WP_087070411.1">
    <property type="nucleotide sequence ID" value="NZ_CAUPFC010000003.1"/>
</dbReference>
<keyword evidence="3" id="KW-1133">Transmembrane helix</keyword>
<keyword evidence="3" id="KW-0812">Transmembrane</keyword>
<protein>
    <submittedName>
        <fullName evidence="5">SpaA isopeptide-forming pilin-related protein</fullName>
    </submittedName>
</protein>
<keyword evidence="3" id="KW-0472">Membrane</keyword>
<dbReference type="Proteomes" id="UP001288320">
    <property type="component" value="Unassembled WGS sequence"/>
</dbReference>
<dbReference type="Gene3D" id="2.60.40.10">
    <property type="entry name" value="Immunoglobulins"/>
    <property type="match status" value="1"/>
</dbReference>
<reference evidence="5 7" key="1">
    <citation type="submission" date="2023-10" db="EMBL/GenBank/DDBJ databases">
        <title>Whole Genome based description of the genera Actinobaculum and Actinotignum reveals a complex phylogenetic relationship within the species included in the genus Actinotignum.</title>
        <authorList>
            <person name="Jensen C.S."/>
            <person name="Dargis R."/>
            <person name="Kemp M."/>
            <person name="Christensen J.J."/>
        </authorList>
    </citation>
    <scope>NUCLEOTIDE SEQUENCE</scope>
    <source>
        <strain evidence="6 7">SLA_B089</strain>
        <strain evidence="5">SLA_B245</strain>
    </source>
</reference>
<name>A0AAW9HCY6_9ACTO</name>
<dbReference type="Pfam" id="PF17802">
    <property type="entry name" value="SpaA"/>
    <property type="match status" value="1"/>
</dbReference>
<dbReference type="GeneID" id="92812820"/>
<evidence type="ECO:0000259" key="4">
    <source>
        <dbReference type="Pfam" id="PF17802"/>
    </source>
</evidence>
<keyword evidence="7" id="KW-1185">Reference proteome</keyword>
<dbReference type="InterPro" id="IPR051860">
    <property type="entry name" value="Plasmodium_CSP_Invasion"/>
</dbReference>
<evidence type="ECO:0000313" key="7">
    <source>
        <dbReference type="Proteomes" id="UP001284901"/>
    </source>
</evidence>
<feature type="compositionally biased region" description="Low complexity" evidence="2">
    <location>
        <begin position="630"/>
        <end position="671"/>
    </location>
</feature>
<sequence>MKHRKLWGLFASLISGAIVLAGIAIPTALAANDISGLVDQSSIGMNRNSNLTVNSHIGTTTEVSATTGWAGTLKFKLAKKGAHPTVNAGDVLKVGLTPIDPALDLLRISGNFNSVTQITDSVTGAKLADVATEAGHIGVFTFTDVSEDFVTSQIEMPFYVDKGVRDTYFEENPDVTHVDVAYDITVDGKSTGKQVTYRVKKPVVKLPDMASLEKTGASKVDGDKSYIYSEIQVGTRLRPNNEFIIYDTPDVNMALHGNVAVYDEKTQGGKDSFLAELGATNPHWVKDSTKPAEQRMEMWLYDIYFRTPEPENPVSSRTAAFEEKPIPLDRYDIVAKKQGMMSMANATVPKDILLQKPAGEPLTAEEQKLIDDAGGLYKVVGKGFMLRVKNYSSKYFDGGGYFNIGFDAEPVNDSVMLSKNGRPIYVNKASYYAQEIPNCDPQVHQNCTPIKYEGSKPGDVEAKGKGYNPEELKPPGITAETDGYQLIDFVKQDDTGKALAGAVFSIYKAKSDGTPGDIATNRDGVKLENLVSGADGKLYLPDRTTGVKLELKRGNYVFVEVKAPEGFVKAKDTVVPVQFKQKVVVVSNTKVKNPGDKPSVEPSATPSVEPSVKPSIDPSSGPSVEPSGAPSVEPSNTPSTSPSGSPSVEPSADPSSGPSADPSGEPSGAPSVEPSADPSIDPSAHPSVEPSDVPSVDPSTTPSSEPGGTSSAKPTPNIKKVEKPNKKLPATGFEGGLLIAVIAVFGTGIALYRKSKAN</sequence>
<dbReference type="InterPro" id="IPR013783">
    <property type="entry name" value="Ig-like_fold"/>
</dbReference>
<evidence type="ECO:0000313" key="5">
    <source>
        <dbReference type="EMBL" id="MDY5140839.1"/>
    </source>
</evidence>
<proteinExistence type="predicted"/>
<dbReference type="EMBL" id="JAWNFY010000008">
    <property type="protein sequence ID" value="MDY5146128.1"/>
    <property type="molecule type" value="Genomic_DNA"/>
</dbReference>
<dbReference type="PANTHER" id="PTHR44826">
    <property type="entry name" value="SPORE COAT PROTEIN SP85"/>
    <property type="match status" value="1"/>
</dbReference>
<gene>
    <name evidence="5" type="ORF">R6G74_05890</name>
    <name evidence="6" type="ORF">R6P33_03690</name>
</gene>
<dbReference type="Proteomes" id="UP001284901">
    <property type="component" value="Unassembled WGS sequence"/>
</dbReference>